<proteinExistence type="predicted"/>
<dbReference type="RefSeq" id="WP_058380603.1">
    <property type="nucleotide sequence ID" value="NZ_CP013659.2"/>
</dbReference>
<sequence>MKTLVIGANGKIGQHLVRLLAKHPEHTVKAMIRKPEQRPFFEELKAETVVASLEGSVEELQKAMTDCDAVVFTAGSGASTGADKTMTVDLDGAAKAVEAAELAGIDRFIMVSAIHADDRSHWTKEMTPYYIAKHHADRILQSSSLAYTIVRPGLLTDDPATGQIAAAGKLDPGSIPREDVAAVIVACLESTDLTDKVFELTAGDSQIEDALKQI</sequence>
<feature type="domain" description="NAD(P)-binding" evidence="1">
    <location>
        <begin position="7"/>
        <end position="190"/>
    </location>
</feature>
<protein>
    <submittedName>
        <fullName evidence="2">Sugar epimerase</fullName>
    </submittedName>
</protein>
<evidence type="ECO:0000259" key="1">
    <source>
        <dbReference type="Pfam" id="PF13460"/>
    </source>
</evidence>
<organism evidence="2 3">
    <name type="scientific">Planococcus rifietoensis</name>
    <dbReference type="NCBI Taxonomy" id="200991"/>
    <lineage>
        <taxon>Bacteria</taxon>
        <taxon>Bacillati</taxon>
        <taxon>Bacillota</taxon>
        <taxon>Bacilli</taxon>
        <taxon>Bacillales</taxon>
        <taxon>Caryophanaceae</taxon>
        <taxon>Planococcus</taxon>
    </lineage>
</organism>
<dbReference type="AlphaFoldDB" id="A0A0U2Q5W5"/>
<accession>A0A0U2Q5W5</accession>
<dbReference type="InterPro" id="IPR016040">
    <property type="entry name" value="NAD(P)-bd_dom"/>
</dbReference>
<dbReference type="EMBL" id="CP013659">
    <property type="protein sequence ID" value="ALS73894.1"/>
    <property type="molecule type" value="Genomic_DNA"/>
</dbReference>
<dbReference type="Pfam" id="PF13460">
    <property type="entry name" value="NAD_binding_10"/>
    <property type="match status" value="1"/>
</dbReference>
<reference evidence="2" key="1">
    <citation type="submission" date="2016-01" db="EMBL/GenBank/DDBJ databases">
        <title>Complete genome of Planococcus rifietoensis type strain M8.</title>
        <authorList>
            <person name="See-Too W.S."/>
        </authorList>
    </citation>
    <scope>NUCLEOTIDE SEQUENCE [LARGE SCALE GENOMIC DNA]</scope>
    <source>
        <strain evidence="2">M8</strain>
    </source>
</reference>
<dbReference type="Gene3D" id="3.40.50.720">
    <property type="entry name" value="NAD(P)-binding Rossmann-like Domain"/>
    <property type="match status" value="1"/>
</dbReference>
<dbReference type="Proteomes" id="UP000067683">
    <property type="component" value="Chromosome"/>
</dbReference>
<dbReference type="CDD" id="cd05243">
    <property type="entry name" value="SDR_a5"/>
    <property type="match status" value="1"/>
</dbReference>
<evidence type="ECO:0000313" key="2">
    <source>
        <dbReference type="EMBL" id="ALS73894.1"/>
    </source>
</evidence>
<dbReference type="STRING" id="200991.AUC31_00915"/>
<dbReference type="PANTHER" id="PTHR15020:SF50">
    <property type="entry name" value="UPF0659 PROTEIN YMR090W"/>
    <property type="match status" value="1"/>
</dbReference>
<dbReference type="OrthoDB" id="9803892at2"/>
<name>A0A0U2Q5W5_9BACL</name>
<dbReference type="PANTHER" id="PTHR15020">
    <property type="entry name" value="FLAVIN REDUCTASE-RELATED"/>
    <property type="match status" value="1"/>
</dbReference>
<dbReference type="SUPFAM" id="SSF51735">
    <property type="entry name" value="NAD(P)-binding Rossmann-fold domains"/>
    <property type="match status" value="1"/>
</dbReference>
<dbReference type="KEGG" id="prt:AUC31_00915"/>
<keyword evidence="3" id="KW-1185">Reference proteome</keyword>
<evidence type="ECO:0000313" key="3">
    <source>
        <dbReference type="Proteomes" id="UP000067683"/>
    </source>
</evidence>
<dbReference type="InterPro" id="IPR036291">
    <property type="entry name" value="NAD(P)-bd_dom_sf"/>
</dbReference>
<gene>
    <name evidence="2" type="ORF">AUC31_00915</name>
</gene>